<dbReference type="AlphaFoldDB" id="A0A6J5EC43"/>
<name>A0A6J5EC43_9BURK</name>
<feature type="region of interest" description="Disordered" evidence="1">
    <location>
        <begin position="295"/>
        <end position="315"/>
    </location>
</feature>
<dbReference type="CDD" id="cd16834">
    <property type="entry name" value="CNF1-like"/>
    <property type="match status" value="1"/>
</dbReference>
<dbReference type="EMBL" id="CADIKH010000021">
    <property type="protein sequence ID" value="CAB3763184.1"/>
    <property type="molecule type" value="Genomic_DNA"/>
</dbReference>
<feature type="compositionally biased region" description="Basic and acidic residues" evidence="1">
    <location>
        <begin position="20"/>
        <end position="30"/>
    </location>
</feature>
<sequence length="757" mass="81565">MQTLGRTPYPTPFNRPDFNLPRHDDDDGRQSNEVSGTPRGPAQQTSAAGKGTMPDRRPPQAKRSSPPGTQHTTDVTDTGPSGDILKRYPDAAQMAPRFLHFEDRVAEIRERQRGGGELSIDEDDALKLYDALHERLAFLCETDVRARGEPVADARVADPPPEEKRQEAKTAGNHGPDHVRYIGGVAIKTDYTLRDVMGITAKAAQSPFASFISSASDLVKKATRGEALSAAEEQDIYRYAGIVDAFAALTPKANVIQRAGDALDSVNALIVGETPDPERLQSDLTNSLKVFQPKLATTTRAPGAQTSGAGSARRGEIAPGDIFDFPRFKIQFPFDDHTARKVDIVRKVAFNPPQRQPDGRVGYPLSPTRPPRLPAGTEAESAAGPSRGEAGEAVGGETAGASKTTGTPLRTDRRRASAPEARARPVGDLKRIAGKGPISIALANTPLDDSIRVRDLGSQFFFYRKDRDITDMNEPRAVRGTDYEHRRDVLALGNGEQATSYVANSKIAAGTFWGYGPATHLQGAQLIELGNGRDGVGAIKLPFASMRPGSTVIVSGGAMNGCTMLFASDGKALYAYHAGSTEMSPNWLTSREGAQSIVDAHTKIGPKDQVPYRWHGTNDDLVTIGRQYPFSALIYSGQYLANTHAVVGAGNLLGAVAGVAETVPNSHLHVARHAYGPHDARRWHMMTFNYYDHNPNQRTVGTAEAVIAKDLNGRVTLSVLAEKGKLDRGSSIGERGGPIAYRYKTMDSDSAVYYPPA</sequence>
<feature type="compositionally biased region" description="Polar residues" evidence="1">
    <location>
        <begin position="295"/>
        <end position="309"/>
    </location>
</feature>
<gene>
    <name evidence="3" type="ORF">LMG29542_04522</name>
</gene>
<dbReference type="InterPro" id="IPR008430">
    <property type="entry name" value="CNF_Rho-act"/>
</dbReference>
<feature type="domain" description="Cytotoxic necrotizing factor Rho-activating" evidence="2">
    <location>
        <begin position="524"/>
        <end position="638"/>
    </location>
</feature>
<feature type="region of interest" description="Disordered" evidence="1">
    <location>
        <begin position="1"/>
        <end position="86"/>
    </location>
</feature>
<proteinExistence type="predicted"/>
<feature type="region of interest" description="Disordered" evidence="1">
    <location>
        <begin position="349"/>
        <end position="425"/>
    </location>
</feature>
<protein>
    <recommendedName>
        <fullName evidence="2">Cytotoxic necrotizing factor Rho-activating domain-containing protein</fullName>
    </recommendedName>
</protein>
<evidence type="ECO:0000313" key="3">
    <source>
        <dbReference type="EMBL" id="CAB3763184.1"/>
    </source>
</evidence>
<organism evidence="3 4">
    <name type="scientific">Paraburkholderia humisilvae</name>
    <dbReference type="NCBI Taxonomy" id="627669"/>
    <lineage>
        <taxon>Bacteria</taxon>
        <taxon>Pseudomonadati</taxon>
        <taxon>Pseudomonadota</taxon>
        <taxon>Betaproteobacteria</taxon>
        <taxon>Burkholderiales</taxon>
        <taxon>Burkholderiaceae</taxon>
        <taxon>Paraburkholderia</taxon>
    </lineage>
</organism>
<dbReference type="InterPro" id="IPR011324">
    <property type="entry name" value="Cytotoxic_necrot_fac-like_cat"/>
</dbReference>
<dbReference type="Gene3D" id="3.60.100.10">
    <property type="entry name" value="Cytotoxic necrotizing factor, Rho-activating domain"/>
    <property type="match status" value="1"/>
</dbReference>
<accession>A0A6J5EC43</accession>
<evidence type="ECO:0000313" key="4">
    <source>
        <dbReference type="Proteomes" id="UP000494363"/>
    </source>
</evidence>
<reference evidence="3 4" key="1">
    <citation type="submission" date="2020-04" db="EMBL/GenBank/DDBJ databases">
        <authorList>
            <person name="De Canck E."/>
        </authorList>
    </citation>
    <scope>NUCLEOTIDE SEQUENCE [LARGE SCALE GENOMIC DNA]</scope>
    <source>
        <strain evidence="3 4">LMG 29542</strain>
    </source>
</reference>
<evidence type="ECO:0000259" key="2">
    <source>
        <dbReference type="Pfam" id="PF05785"/>
    </source>
</evidence>
<evidence type="ECO:0000256" key="1">
    <source>
        <dbReference type="SAM" id="MobiDB-lite"/>
    </source>
</evidence>
<feature type="region of interest" description="Disordered" evidence="1">
    <location>
        <begin position="150"/>
        <end position="175"/>
    </location>
</feature>
<feature type="compositionally biased region" description="Basic and acidic residues" evidence="1">
    <location>
        <begin position="150"/>
        <end position="168"/>
    </location>
</feature>
<feature type="compositionally biased region" description="Polar residues" evidence="1">
    <location>
        <begin position="62"/>
        <end position="79"/>
    </location>
</feature>
<dbReference type="SUPFAM" id="SSF64438">
    <property type="entry name" value="CNF1/YfiH-like putative cysteine hydrolases"/>
    <property type="match status" value="1"/>
</dbReference>
<keyword evidence="4" id="KW-1185">Reference proteome</keyword>
<feature type="compositionally biased region" description="Basic and acidic residues" evidence="1">
    <location>
        <begin position="410"/>
        <end position="425"/>
    </location>
</feature>
<dbReference type="Pfam" id="PF05785">
    <property type="entry name" value="CNF1"/>
    <property type="match status" value="1"/>
</dbReference>
<dbReference type="Proteomes" id="UP000494363">
    <property type="component" value="Unassembled WGS sequence"/>
</dbReference>
<dbReference type="InterPro" id="IPR037040">
    <property type="entry name" value="CNF_Rho-act_sf"/>
</dbReference>